<organism evidence="2 3">
    <name type="scientific">Rhizobium azibense</name>
    <dbReference type="NCBI Taxonomy" id="1136135"/>
    <lineage>
        <taxon>Bacteria</taxon>
        <taxon>Pseudomonadati</taxon>
        <taxon>Pseudomonadota</taxon>
        <taxon>Alphaproteobacteria</taxon>
        <taxon>Hyphomicrobiales</taxon>
        <taxon>Rhizobiaceae</taxon>
        <taxon>Rhizobium/Agrobacterium group</taxon>
        <taxon>Rhizobium</taxon>
    </lineage>
</organism>
<reference evidence="3 4" key="1">
    <citation type="submission" date="2019-03" db="EMBL/GenBank/DDBJ databases">
        <title>Genomic Encyclopedia of Type Strains, Phase IV (KMG-V): Genome sequencing to study the core and pangenomes of soil and plant-associated prokaryotes.</title>
        <authorList>
            <person name="Whitman W."/>
        </authorList>
    </citation>
    <scope>NUCLEOTIDE SEQUENCE [LARGE SCALE GENOMIC DNA]</scope>
    <source>
        <strain evidence="1 4">Gr42</strain>
        <strain evidence="2 3">IE4868</strain>
    </source>
</reference>
<evidence type="ECO:0000313" key="1">
    <source>
        <dbReference type="EMBL" id="TCU21941.1"/>
    </source>
</evidence>
<protein>
    <submittedName>
        <fullName evidence="2">Uncharacterized protein</fullName>
    </submittedName>
</protein>
<comment type="caution">
    <text evidence="2">The sequence shown here is derived from an EMBL/GenBank/DDBJ whole genome shotgun (WGS) entry which is preliminary data.</text>
</comment>
<proteinExistence type="predicted"/>
<evidence type="ECO:0000313" key="2">
    <source>
        <dbReference type="EMBL" id="TCU33256.1"/>
    </source>
</evidence>
<dbReference type="AlphaFoldDB" id="A0A4R3RP03"/>
<dbReference type="EMBL" id="SMBK01000016">
    <property type="protein sequence ID" value="TCU33256.1"/>
    <property type="molecule type" value="Genomic_DNA"/>
</dbReference>
<dbReference type="Proteomes" id="UP000295507">
    <property type="component" value="Unassembled WGS sequence"/>
</dbReference>
<dbReference type="EMBL" id="SMBJ01000010">
    <property type="protein sequence ID" value="TCU21941.1"/>
    <property type="molecule type" value="Genomic_DNA"/>
</dbReference>
<evidence type="ECO:0000313" key="4">
    <source>
        <dbReference type="Proteomes" id="UP000295547"/>
    </source>
</evidence>
<sequence>MAWTATEGTAGGNKPDDFGIADANLVARVLFLMNPGCSG</sequence>
<gene>
    <name evidence="2" type="ORF">EV129_11614</name>
    <name evidence="1" type="ORF">EV130_110286</name>
</gene>
<dbReference type="Proteomes" id="UP000295547">
    <property type="component" value="Unassembled WGS sequence"/>
</dbReference>
<name>A0A4R3RP03_9HYPH</name>
<accession>A0A4R3RP03</accession>
<evidence type="ECO:0000313" key="3">
    <source>
        <dbReference type="Proteomes" id="UP000295507"/>
    </source>
</evidence>
<keyword evidence="4" id="KW-1185">Reference proteome</keyword>